<dbReference type="PANTHER" id="PTHR42867">
    <property type="entry name" value="MEMBRANE PROTEIN-RELATED"/>
    <property type="match status" value="1"/>
</dbReference>
<dbReference type="RefSeq" id="WP_321393691.1">
    <property type="nucleotide sequence ID" value="NZ_CP139487.1"/>
</dbReference>
<accession>A0AAX4HMT0</accession>
<dbReference type="KEGG" id="psti:SOO65_18070"/>
<dbReference type="PANTHER" id="PTHR42867:SF1">
    <property type="entry name" value="MEMBRANE PROTEIN-RELATED"/>
    <property type="match status" value="1"/>
</dbReference>
<feature type="transmembrane region" description="Helical" evidence="1">
    <location>
        <begin position="165"/>
        <end position="184"/>
    </location>
</feature>
<gene>
    <name evidence="2" type="ORF">SOO65_18070</name>
</gene>
<dbReference type="InterPro" id="IPR010787">
    <property type="entry name" value="DUF1385"/>
</dbReference>
<organism evidence="2 3">
    <name type="scientific">Peredibacter starrii</name>
    <dbReference type="NCBI Taxonomy" id="28202"/>
    <lineage>
        <taxon>Bacteria</taxon>
        <taxon>Pseudomonadati</taxon>
        <taxon>Bdellovibrionota</taxon>
        <taxon>Bacteriovoracia</taxon>
        <taxon>Bacteriovoracales</taxon>
        <taxon>Bacteriovoracaceae</taxon>
        <taxon>Peredibacter</taxon>
    </lineage>
</organism>
<keyword evidence="1" id="KW-0472">Membrane</keyword>
<sequence length="374" mass="41859">MIKTLKRIILLTTKQYTSIGGQAVIEGVMMRSPNAFVVAVRKPDGSIRLRRDQWYGLSKKLDFLKKPGLRGVLMLVETMANGLVSLNYSANIAMAEEEREKALKKGKTIEEFEASQKKKEKVDIATFLTMAVSFSFGIGLFVFAPHMIAFAIGDLFGQSWTLDSFAFHAVDGVVKAIIFVSYIWGISFMKDVYRVFQYHGAEHKSIATFEAGMDLTVDNARKFTTLHPRCGTSFIFFLILISIIMFSAVFTLVPIGTNLPPILRHVVAVLFKVALMLPVAGISYELIKTAGKCSDQWWARAMSAPGMLLQKLTTKEPDDQQLEVALSSIKAVLFLEDKYNLKDAKSKVLNLEEIDIQNITEIETTNSTLKEFLE</sequence>
<evidence type="ECO:0000313" key="2">
    <source>
        <dbReference type="EMBL" id="WPU64603.1"/>
    </source>
</evidence>
<keyword evidence="1" id="KW-1133">Transmembrane helix</keyword>
<keyword evidence="3" id="KW-1185">Reference proteome</keyword>
<proteinExistence type="predicted"/>
<feature type="transmembrane region" description="Helical" evidence="1">
    <location>
        <begin position="262"/>
        <end position="282"/>
    </location>
</feature>
<name>A0AAX4HMT0_9BACT</name>
<dbReference type="AlphaFoldDB" id="A0AAX4HMT0"/>
<dbReference type="EMBL" id="CP139487">
    <property type="protein sequence ID" value="WPU64603.1"/>
    <property type="molecule type" value="Genomic_DNA"/>
</dbReference>
<dbReference type="Proteomes" id="UP001324634">
    <property type="component" value="Chromosome"/>
</dbReference>
<protein>
    <submittedName>
        <fullName evidence="2">DUF1385 domain-containing protein</fullName>
    </submittedName>
</protein>
<reference evidence="2 3" key="1">
    <citation type="submission" date="2023-11" db="EMBL/GenBank/DDBJ databases">
        <title>Peredibacter starrii A3.12.</title>
        <authorList>
            <person name="Mitchell R.J."/>
        </authorList>
    </citation>
    <scope>NUCLEOTIDE SEQUENCE [LARGE SCALE GENOMIC DNA]</scope>
    <source>
        <strain evidence="2 3">A3.12</strain>
    </source>
</reference>
<keyword evidence="1" id="KW-0812">Transmembrane</keyword>
<feature type="transmembrane region" description="Helical" evidence="1">
    <location>
        <begin position="127"/>
        <end position="153"/>
    </location>
</feature>
<evidence type="ECO:0000313" key="3">
    <source>
        <dbReference type="Proteomes" id="UP001324634"/>
    </source>
</evidence>
<dbReference type="Pfam" id="PF07136">
    <property type="entry name" value="DUF1385"/>
    <property type="match status" value="1"/>
</dbReference>
<evidence type="ECO:0000256" key="1">
    <source>
        <dbReference type="SAM" id="Phobius"/>
    </source>
</evidence>
<feature type="transmembrane region" description="Helical" evidence="1">
    <location>
        <begin position="234"/>
        <end position="256"/>
    </location>
</feature>